<reference evidence="2 3" key="1">
    <citation type="submission" date="2016-10" db="EMBL/GenBank/DDBJ databases">
        <authorList>
            <person name="de Groot N.N."/>
        </authorList>
    </citation>
    <scope>NUCLEOTIDE SEQUENCE [LARGE SCALE GENOMIC DNA]</scope>
    <source>
        <strain evidence="2 3">DSM 15695</strain>
    </source>
</reference>
<evidence type="ECO:0000313" key="2">
    <source>
        <dbReference type="EMBL" id="SEQ19740.1"/>
    </source>
</evidence>
<dbReference type="Pfam" id="PF06612">
    <property type="entry name" value="DUF1146"/>
    <property type="match status" value="1"/>
</dbReference>
<dbReference type="RefSeq" id="WP_092571893.1">
    <property type="nucleotide sequence ID" value="NZ_CALUDV010000010.1"/>
</dbReference>
<keyword evidence="3" id="KW-1185">Reference proteome</keyword>
<protein>
    <recommendedName>
        <fullName evidence="4">DUF1146 domain-containing protein</fullName>
    </recommendedName>
</protein>
<evidence type="ECO:0008006" key="4">
    <source>
        <dbReference type="Google" id="ProtNLM"/>
    </source>
</evidence>
<organism evidence="2 3">
    <name type="scientific">Ignavigranum ruoffiae</name>
    <dbReference type="NCBI Taxonomy" id="89093"/>
    <lineage>
        <taxon>Bacteria</taxon>
        <taxon>Bacillati</taxon>
        <taxon>Bacillota</taxon>
        <taxon>Bacilli</taxon>
        <taxon>Lactobacillales</taxon>
        <taxon>Aerococcaceae</taxon>
        <taxon>Ignavigranum</taxon>
    </lineage>
</organism>
<dbReference type="OrthoDB" id="2139528at2"/>
<dbReference type="STRING" id="89093.SAMN04488558_10677"/>
<proteinExistence type="predicted"/>
<dbReference type="AlphaFoldDB" id="A0A1H9E1X1"/>
<keyword evidence="1" id="KW-1133">Transmembrane helix</keyword>
<dbReference type="InterPro" id="IPR009526">
    <property type="entry name" value="DUF1146"/>
</dbReference>
<accession>A0A1H9E1X1</accession>
<keyword evidence="1" id="KW-0812">Transmembrane</keyword>
<name>A0A1H9E1X1_9LACT</name>
<dbReference type="EMBL" id="FOEN01000006">
    <property type="protein sequence ID" value="SEQ19740.1"/>
    <property type="molecule type" value="Genomic_DNA"/>
</dbReference>
<dbReference type="Proteomes" id="UP000198833">
    <property type="component" value="Unassembled WGS sequence"/>
</dbReference>
<gene>
    <name evidence="2" type="ORF">SAMN04488558_10677</name>
</gene>
<keyword evidence="1" id="KW-0472">Membrane</keyword>
<feature type="transmembrane region" description="Helical" evidence="1">
    <location>
        <begin position="6"/>
        <end position="24"/>
    </location>
</feature>
<evidence type="ECO:0000256" key="1">
    <source>
        <dbReference type="SAM" id="Phobius"/>
    </source>
</evidence>
<evidence type="ECO:0000313" key="3">
    <source>
        <dbReference type="Proteomes" id="UP000198833"/>
    </source>
</evidence>
<feature type="transmembrane region" description="Helical" evidence="1">
    <location>
        <begin position="44"/>
        <end position="67"/>
    </location>
</feature>
<sequence length="76" mass="8911">MTVFYGMAVLLIRILFIYMSYFLLEKVNWRLIFSQKNYTYAQFLCIIVSLSIGHLAGSFVITIIELLQDILLSSFY</sequence>